<sequence length="25" mass="2882">MELWSRVCCSRPPHHLSVMLQTATV</sequence>
<organism evidence="1">
    <name type="scientific">Anguilla anguilla</name>
    <name type="common">European freshwater eel</name>
    <name type="synonym">Muraena anguilla</name>
    <dbReference type="NCBI Taxonomy" id="7936"/>
    <lineage>
        <taxon>Eukaryota</taxon>
        <taxon>Metazoa</taxon>
        <taxon>Chordata</taxon>
        <taxon>Craniata</taxon>
        <taxon>Vertebrata</taxon>
        <taxon>Euteleostomi</taxon>
        <taxon>Actinopterygii</taxon>
        <taxon>Neopterygii</taxon>
        <taxon>Teleostei</taxon>
        <taxon>Anguilliformes</taxon>
        <taxon>Anguillidae</taxon>
        <taxon>Anguilla</taxon>
    </lineage>
</organism>
<reference evidence="1" key="2">
    <citation type="journal article" date="2015" name="Fish Shellfish Immunol.">
        <title>Early steps in the European eel (Anguilla anguilla)-Vibrio vulnificus interaction in the gills: Role of the RtxA13 toxin.</title>
        <authorList>
            <person name="Callol A."/>
            <person name="Pajuelo D."/>
            <person name="Ebbesson L."/>
            <person name="Teles M."/>
            <person name="MacKenzie S."/>
            <person name="Amaro C."/>
        </authorList>
    </citation>
    <scope>NUCLEOTIDE SEQUENCE</scope>
</reference>
<protein>
    <submittedName>
        <fullName evidence="1">Uncharacterized protein</fullName>
    </submittedName>
</protein>
<dbReference type="EMBL" id="GBXM01033161">
    <property type="protein sequence ID" value="JAH75416.1"/>
    <property type="molecule type" value="Transcribed_RNA"/>
</dbReference>
<reference evidence="1" key="1">
    <citation type="submission" date="2014-11" db="EMBL/GenBank/DDBJ databases">
        <authorList>
            <person name="Amaro Gonzalez C."/>
        </authorList>
    </citation>
    <scope>NUCLEOTIDE SEQUENCE</scope>
</reference>
<name>A0A0E9VBM6_ANGAN</name>
<dbReference type="AlphaFoldDB" id="A0A0E9VBM6"/>
<accession>A0A0E9VBM6</accession>
<evidence type="ECO:0000313" key="1">
    <source>
        <dbReference type="EMBL" id="JAH75416.1"/>
    </source>
</evidence>
<proteinExistence type="predicted"/>